<dbReference type="EMBL" id="PFBC01000036">
    <property type="protein sequence ID" value="PIR87869.1"/>
    <property type="molecule type" value="Genomic_DNA"/>
</dbReference>
<organism evidence="1 2">
    <name type="scientific">Candidatus Harrisonbacteria bacterium CG10_big_fil_rev_8_21_14_0_10_45_28</name>
    <dbReference type="NCBI Taxonomy" id="1974586"/>
    <lineage>
        <taxon>Bacteria</taxon>
        <taxon>Candidatus Harrisoniibacteriota</taxon>
    </lineage>
</organism>
<dbReference type="Proteomes" id="UP000230903">
    <property type="component" value="Unassembled WGS sequence"/>
</dbReference>
<dbReference type="AlphaFoldDB" id="A0A2H0UN68"/>
<name>A0A2H0UN68_9BACT</name>
<reference evidence="2" key="1">
    <citation type="submission" date="2017-09" db="EMBL/GenBank/DDBJ databases">
        <title>Depth-based differentiation of microbial function through sediment-hosted aquifers and enrichment of novel symbionts in the deep terrestrial subsurface.</title>
        <authorList>
            <person name="Probst A.J."/>
            <person name="Ladd B."/>
            <person name="Jarett J.K."/>
            <person name="Geller-Mcgrath D.E."/>
            <person name="Sieber C.M.K."/>
            <person name="Emerson J.B."/>
            <person name="Anantharaman K."/>
            <person name="Thomas B.C."/>
            <person name="Malmstrom R."/>
            <person name="Stieglmeier M."/>
            <person name="Klingl A."/>
            <person name="Woyke T."/>
            <person name="Ryan C.M."/>
            <person name="Banfield J.F."/>
        </authorList>
    </citation>
    <scope>NUCLEOTIDE SEQUENCE [LARGE SCALE GENOMIC DNA]</scope>
</reference>
<evidence type="ECO:0000313" key="2">
    <source>
        <dbReference type="Proteomes" id="UP000230903"/>
    </source>
</evidence>
<accession>A0A2H0UN68</accession>
<proteinExistence type="predicted"/>
<protein>
    <submittedName>
        <fullName evidence="1">Uncharacterized protein</fullName>
    </submittedName>
</protein>
<gene>
    <name evidence="1" type="ORF">COU10_02300</name>
</gene>
<evidence type="ECO:0000313" key="1">
    <source>
        <dbReference type="EMBL" id="PIR87869.1"/>
    </source>
</evidence>
<sequence length="74" mass="8359">MSTEIMVKKLNNEVKKLRKEVAEVKQLVFAIPADTEGEYKKSFIQKALTRAGSDRPAKSFISKADFLENVRKTG</sequence>
<comment type="caution">
    <text evidence="1">The sequence shown here is derived from an EMBL/GenBank/DDBJ whole genome shotgun (WGS) entry which is preliminary data.</text>
</comment>